<sequence>MTGKLEGRKAVITGAGSGMGRAIAVRFAAEGAAVAALDLDRAAAEATASTIAQAGGSAHAVQVDVSNGASVGAAIAQSVSALGGIDVLANIAGILDGYAPILDTSEELWDRILGVDLKGVFLVTKAALPAMLEGGGGTIVNMASIAGFVARGGGVAYTSAKHGVIGLTKQMAADYGLQGVRVNAICPGAVETAMTKRILEEGELAVIESINAVPAGRHAQPEEIANLALFLANDESSFVHGAAYVIDGGWTVV</sequence>
<accession>A0A1H3NFE3</accession>
<dbReference type="PROSITE" id="PS00061">
    <property type="entry name" value="ADH_SHORT"/>
    <property type="match status" value="1"/>
</dbReference>
<proteinExistence type="inferred from homology"/>
<dbReference type="Gene3D" id="3.40.50.720">
    <property type="entry name" value="NAD(P)-binding Rossmann-like Domain"/>
    <property type="match status" value="1"/>
</dbReference>
<dbReference type="Pfam" id="PF13561">
    <property type="entry name" value="adh_short_C2"/>
    <property type="match status" value="1"/>
</dbReference>
<evidence type="ECO:0000313" key="3">
    <source>
        <dbReference type="EMBL" id="SDY86899.1"/>
    </source>
</evidence>
<reference evidence="3 4" key="1">
    <citation type="submission" date="2016-10" db="EMBL/GenBank/DDBJ databases">
        <authorList>
            <person name="de Groot N.N."/>
        </authorList>
    </citation>
    <scope>NUCLEOTIDE SEQUENCE [LARGE SCALE GENOMIC DNA]</scope>
    <source>
        <strain evidence="3 4">CGMCC 4.3491</strain>
    </source>
</reference>
<protein>
    <submittedName>
        <fullName evidence="3">3-oxoacyl-[acyl-carrier protein] reductase</fullName>
    </submittedName>
</protein>
<dbReference type="InterPro" id="IPR036291">
    <property type="entry name" value="NAD(P)-bd_dom_sf"/>
</dbReference>
<keyword evidence="4" id="KW-1185">Reference proteome</keyword>
<dbReference type="OrthoDB" id="517007at2"/>
<dbReference type="Proteomes" id="UP000198891">
    <property type="component" value="Unassembled WGS sequence"/>
</dbReference>
<dbReference type="InterPro" id="IPR020904">
    <property type="entry name" value="Sc_DH/Rdtase_CS"/>
</dbReference>
<dbReference type="PANTHER" id="PTHR24321">
    <property type="entry name" value="DEHYDROGENASES, SHORT CHAIN"/>
    <property type="match status" value="1"/>
</dbReference>
<dbReference type="NCBIfam" id="NF005559">
    <property type="entry name" value="PRK07231.1"/>
    <property type="match status" value="1"/>
</dbReference>
<comment type="similarity">
    <text evidence="1">Belongs to the short-chain dehydrogenases/reductases (SDR) family.</text>
</comment>
<gene>
    <name evidence="3" type="ORF">SAMN05216554_1806</name>
</gene>
<evidence type="ECO:0000256" key="2">
    <source>
        <dbReference type="ARBA" id="ARBA00023002"/>
    </source>
</evidence>
<name>A0A1H3NFE3_9MICO</name>
<dbReference type="InterPro" id="IPR002347">
    <property type="entry name" value="SDR_fam"/>
</dbReference>
<dbReference type="EMBL" id="FNPZ01000001">
    <property type="protein sequence ID" value="SDY86899.1"/>
    <property type="molecule type" value="Genomic_DNA"/>
</dbReference>
<dbReference type="PANTHER" id="PTHR24321:SF8">
    <property type="entry name" value="ESTRADIOL 17-BETA-DEHYDROGENASE 8-RELATED"/>
    <property type="match status" value="1"/>
</dbReference>
<dbReference type="AlphaFoldDB" id="A0A1H3NFE3"/>
<dbReference type="GO" id="GO:0016491">
    <property type="term" value="F:oxidoreductase activity"/>
    <property type="evidence" value="ECO:0007669"/>
    <property type="project" value="UniProtKB-KW"/>
</dbReference>
<dbReference type="STRING" id="381665.SAMN05216554_1806"/>
<evidence type="ECO:0000313" key="4">
    <source>
        <dbReference type="Proteomes" id="UP000198891"/>
    </source>
</evidence>
<organism evidence="3 4">
    <name type="scientific">Herbiconiux ginsengi</name>
    <dbReference type="NCBI Taxonomy" id="381665"/>
    <lineage>
        <taxon>Bacteria</taxon>
        <taxon>Bacillati</taxon>
        <taxon>Actinomycetota</taxon>
        <taxon>Actinomycetes</taxon>
        <taxon>Micrococcales</taxon>
        <taxon>Microbacteriaceae</taxon>
        <taxon>Herbiconiux</taxon>
    </lineage>
</organism>
<dbReference type="FunFam" id="3.40.50.720:FF:000084">
    <property type="entry name" value="Short-chain dehydrogenase reductase"/>
    <property type="match status" value="1"/>
</dbReference>
<dbReference type="RefSeq" id="WP_092551618.1">
    <property type="nucleotide sequence ID" value="NZ_FNPZ01000001.1"/>
</dbReference>
<dbReference type="CDD" id="cd05233">
    <property type="entry name" value="SDR_c"/>
    <property type="match status" value="1"/>
</dbReference>
<evidence type="ECO:0000256" key="1">
    <source>
        <dbReference type="ARBA" id="ARBA00006484"/>
    </source>
</evidence>
<dbReference type="PRINTS" id="PR00080">
    <property type="entry name" value="SDRFAMILY"/>
</dbReference>
<dbReference type="PRINTS" id="PR00081">
    <property type="entry name" value="GDHRDH"/>
</dbReference>
<keyword evidence="2" id="KW-0560">Oxidoreductase</keyword>
<dbReference type="SUPFAM" id="SSF51735">
    <property type="entry name" value="NAD(P)-binding Rossmann-fold domains"/>
    <property type="match status" value="1"/>
</dbReference>